<gene>
    <name evidence="1" type="ORF">SCALOS_LOCUS11270</name>
</gene>
<accession>A0ACA9PTL5</accession>
<name>A0ACA9PTL5_9GLOM</name>
<dbReference type="Proteomes" id="UP000789860">
    <property type="component" value="Unassembled WGS sequence"/>
</dbReference>
<organism evidence="1 2">
    <name type="scientific">Scutellospora calospora</name>
    <dbReference type="NCBI Taxonomy" id="85575"/>
    <lineage>
        <taxon>Eukaryota</taxon>
        <taxon>Fungi</taxon>
        <taxon>Fungi incertae sedis</taxon>
        <taxon>Mucoromycota</taxon>
        <taxon>Glomeromycotina</taxon>
        <taxon>Glomeromycetes</taxon>
        <taxon>Diversisporales</taxon>
        <taxon>Gigasporaceae</taxon>
        <taxon>Scutellospora</taxon>
    </lineage>
</organism>
<keyword evidence="2" id="KW-1185">Reference proteome</keyword>
<reference evidence="1" key="1">
    <citation type="submission" date="2021-06" db="EMBL/GenBank/DDBJ databases">
        <authorList>
            <person name="Kallberg Y."/>
            <person name="Tangrot J."/>
            <person name="Rosling A."/>
        </authorList>
    </citation>
    <scope>NUCLEOTIDE SEQUENCE</scope>
    <source>
        <strain evidence="1">AU212A</strain>
    </source>
</reference>
<evidence type="ECO:0000313" key="2">
    <source>
        <dbReference type="Proteomes" id="UP000789860"/>
    </source>
</evidence>
<sequence length="86" mass="10230">SIFDRVEQPFWKIIEKFNEKGRKMRKACKYIDDYIYKMINNHKSDLKIGKEIDNNLLTLLINAVDENGRKFNDKELKDVILNLIVA</sequence>
<feature type="non-terminal residue" evidence="1">
    <location>
        <position position="86"/>
    </location>
</feature>
<dbReference type="EMBL" id="CAJVPM010047782">
    <property type="protein sequence ID" value="CAG8721497.1"/>
    <property type="molecule type" value="Genomic_DNA"/>
</dbReference>
<protein>
    <submittedName>
        <fullName evidence="1">578_t:CDS:1</fullName>
    </submittedName>
</protein>
<proteinExistence type="predicted"/>
<feature type="non-terminal residue" evidence="1">
    <location>
        <position position="1"/>
    </location>
</feature>
<comment type="caution">
    <text evidence="1">The sequence shown here is derived from an EMBL/GenBank/DDBJ whole genome shotgun (WGS) entry which is preliminary data.</text>
</comment>
<evidence type="ECO:0000313" key="1">
    <source>
        <dbReference type="EMBL" id="CAG8721497.1"/>
    </source>
</evidence>